<gene>
    <name evidence="2" type="ORF">METZ01_LOCUS178055</name>
</gene>
<dbReference type="SUPFAM" id="SSF52833">
    <property type="entry name" value="Thioredoxin-like"/>
    <property type="match status" value="1"/>
</dbReference>
<evidence type="ECO:0000313" key="2">
    <source>
        <dbReference type="EMBL" id="SVB25201.1"/>
    </source>
</evidence>
<dbReference type="InterPro" id="IPR036249">
    <property type="entry name" value="Thioredoxin-like_sf"/>
</dbReference>
<dbReference type="PROSITE" id="PS50404">
    <property type="entry name" value="GST_NTER"/>
    <property type="match status" value="1"/>
</dbReference>
<dbReference type="Pfam" id="PF13409">
    <property type="entry name" value="GST_N_2"/>
    <property type="match status" value="1"/>
</dbReference>
<evidence type="ECO:0000259" key="1">
    <source>
        <dbReference type="PROSITE" id="PS50404"/>
    </source>
</evidence>
<feature type="domain" description="GST N-terminal" evidence="1">
    <location>
        <begin position="1"/>
        <end position="77"/>
    </location>
</feature>
<name>A0A382CHT6_9ZZZZ</name>
<sequence length="77" mass="8630">MKLIIATPSPFARKVRIVLREKNISCDEMVDTPWNVESVASGFSPLAKIPILITDDGNKIFDSRVIVEYIEKIPNSV</sequence>
<dbReference type="Gene3D" id="3.40.30.10">
    <property type="entry name" value="Glutaredoxin"/>
    <property type="match status" value="1"/>
</dbReference>
<reference evidence="2" key="1">
    <citation type="submission" date="2018-05" db="EMBL/GenBank/DDBJ databases">
        <authorList>
            <person name="Lanie J.A."/>
            <person name="Ng W.-L."/>
            <person name="Kazmierczak K.M."/>
            <person name="Andrzejewski T.M."/>
            <person name="Davidsen T.M."/>
            <person name="Wayne K.J."/>
            <person name="Tettelin H."/>
            <person name="Glass J.I."/>
            <person name="Rusch D."/>
            <person name="Podicherti R."/>
            <person name="Tsui H.-C.T."/>
            <person name="Winkler M.E."/>
        </authorList>
    </citation>
    <scope>NUCLEOTIDE SEQUENCE</scope>
</reference>
<dbReference type="EMBL" id="UINC01034406">
    <property type="protein sequence ID" value="SVB25201.1"/>
    <property type="molecule type" value="Genomic_DNA"/>
</dbReference>
<accession>A0A382CHT6</accession>
<proteinExistence type="predicted"/>
<organism evidence="2">
    <name type="scientific">marine metagenome</name>
    <dbReference type="NCBI Taxonomy" id="408172"/>
    <lineage>
        <taxon>unclassified sequences</taxon>
        <taxon>metagenomes</taxon>
        <taxon>ecological metagenomes</taxon>
    </lineage>
</organism>
<feature type="non-terminal residue" evidence="2">
    <location>
        <position position="77"/>
    </location>
</feature>
<protein>
    <recommendedName>
        <fullName evidence="1">GST N-terminal domain-containing protein</fullName>
    </recommendedName>
</protein>
<dbReference type="InterPro" id="IPR004045">
    <property type="entry name" value="Glutathione_S-Trfase_N"/>
</dbReference>
<dbReference type="AlphaFoldDB" id="A0A382CHT6"/>